<name>A0A402B2U2_9CHLR</name>
<dbReference type="Pfam" id="PF13396">
    <property type="entry name" value="PLDc_N"/>
    <property type="match status" value="1"/>
</dbReference>
<keyword evidence="2" id="KW-1003">Cell membrane</keyword>
<dbReference type="InterPro" id="IPR027379">
    <property type="entry name" value="CLS_N"/>
</dbReference>
<evidence type="ECO:0000256" key="4">
    <source>
        <dbReference type="ARBA" id="ARBA00022989"/>
    </source>
</evidence>
<keyword evidence="3 6" id="KW-0812">Transmembrane</keyword>
<dbReference type="GO" id="GO:0005886">
    <property type="term" value="C:plasma membrane"/>
    <property type="evidence" value="ECO:0007669"/>
    <property type="project" value="UniProtKB-SubCell"/>
</dbReference>
<feature type="transmembrane region" description="Helical" evidence="6">
    <location>
        <begin position="43"/>
        <end position="63"/>
    </location>
</feature>
<evidence type="ECO:0000256" key="1">
    <source>
        <dbReference type="ARBA" id="ARBA00004651"/>
    </source>
</evidence>
<feature type="domain" description="Cardiolipin synthase N-terminal" evidence="7">
    <location>
        <begin position="35"/>
        <end position="65"/>
    </location>
</feature>
<keyword evidence="9" id="KW-1185">Reference proteome</keyword>
<evidence type="ECO:0000256" key="2">
    <source>
        <dbReference type="ARBA" id="ARBA00022475"/>
    </source>
</evidence>
<comment type="subcellular location">
    <subcellularLocation>
        <location evidence="1">Cell membrane</location>
        <topology evidence="1">Multi-pass membrane protein</topology>
    </subcellularLocation>
</comment>
<sequence length="92" mass="10518">MSGSRGCATNSILFLIIVFLPVIGHIIETVFILEDDHSSLGKILWLLIIWCLPFIGPFLYLIFGQRPVNRSRVMFGQASYAPDDYQNNPYQR</sequence>
<proteinExistence type="predicted"/>
<feature type="transmembrane region" description="Helical" evidence="6">
    <location>
        <begin position="12"/>
        <end position="31"/>
    </location>
</feature>
<reference evidence="9" key="1">
    <citation type="submission" date="2018-12" db="EMBL/GenBank/DDBJ databases">
        <title>Tengunoibacter tsumagoiensis gen. nov., sp. nov., Dictyobacter kobayashii sp. nov., D. alpinus sp. nov., and D. joshuensis sp. nov. and description of Dictyobacteraceae fam. nov. within the order Ktedonobacterales isolated from Tengu-no-mugimeshi.</title>
        <authorList>
            <person name="Wang C.M."/>
            <person name="Zheng Y."/>
            <person name="Sakai Y."/>
            <person name="Toyoda A."/>
            <person name="Minakuchi Y."/>
            <person name="Abe K."/>
            <person name="Yokota A."/>
            <person name="Yabe S."/>
        </authorList>
    </citation>
    <scope>NUCLEOTIDE SEQUENCE [LARGE SCALE GENOMIC DNA]</scope>
    <source>
        <strain evidence="9">Uno16</strain>
    </source>
</reference>
<gene>
    <name evidence="8" type="ORF">KDA_11640</name>
</gene>
<dbReference type="OrthoDB" id="164492at2"/>
<accession>A0A402B2U2</accession>
<evidence type="ECO:0000256" key="6">
    <source>
        <dbReference type="SAM" id="Phobius"/>
    </source>
</evidence>
<evidence type="ECO:0000259" key="7">
    <source>
        <dbReference type="Pfam" id="PF13396"/>
    </source>
</evidence>
<dbReference type="Proteomes" id="UP000287171">
    <property type="component" value="Unassembled WGS sequence"/>
</dbReference>
<keyword evidence="4 6" id="KW-1133">Transmembrane helix</keyword>
<dbReference type="AlphaFoldDB" id="A0A402B2U2"/>
<dbReference type="EMBL" id="BIFT01000001">
    <property type="protein sequence ID" value="GCE25680.1"/>
    <property type="molecule type" value="Genomic_DNA"/>
</dbReference>
<evidence type="ECO:0000313" key="8">
    <source>
        <dbReference type="EMBL" id="GCE25680.1"/>
    </source>
</evidence>
<protein>
    <recommendedName>
        <fullName evidence="7">Cardiolipin synthase N-terminal domain-containing protein</fullName>
    </recommendedName>
</protein>
<evidence type="ECO:0000313" key="9">
    <source>
        <dbReference type="Proteomes" id="UP000287171"/>
    </source>
</evidence>
<organism evidence="8 9">
    <name type="scientific">Dictyobacter alpinus</name>
    <dbReference type="NCBI Taxonomy" id="2014873"/>
    <lineage>
        <taxon>Bacteria</taxon>
        <taxon>Bacillati</taxon>
        <taxon>Chloroflexota</taxon>
        <taxon>Ktedonobacteria</taxon>
        <taxon>Ktedonobacterales</taxon>
        <taxon>Dictyobacteraceae</taxon>
        <taxon>Dictyobacter</taxon>
    </lineage>
</organism>
<evidence type="ECO:0000256" key="3">
    <source>
        <dbReference type="ARBA" id="ARBA00022692"/>
    </source>
</evidence>
<comment type="caution">
    <text evidence="8">The sequence shown here is derived from an EMBL/GenBank/DDBJ whole genome shotgun (WGS) entry which is preliminary data.</text>
</comment>
<dbReference type="RefSeq" id="WP_126626232.1">
    <property type="nucleotide sequence ID" value="NZ_BIFT01000001.1"/>
</dbReference>
<keyword evidence="5 6" id="KW-0472">Membrane</keyword>
<evidence type="ECO:0000256" key="5">
    <source>
        <dbReference type="ARBA" id="ARBA00023136"/>
    </source>
</evidence>